<dbReference type="EMBL" id="CAMGYJ010000002">
    <property type="protein sequence ID" value="CAI0384008.1"/>
    <property type="molecule type" value="Genomic_DNA"/>
</dbReference>
<organism evidence="9 10">
    <name type="scientific">Linum tenue</name>
    <dbReference type="NCBI Taxonomy" id="586396"/>
    <lineage>
        <taxon>Eukaryota</taxon>
        <taxon>Viridiplantae</taxon>
        <taxon>Streptophyta</taxon>
        <taxon>Embryophyta</taxon>
        <taxon>Tracheophyta</taxon>
        <taxon>Spermatophyta</taxon>
        <taxon>Magnoliopsida</taxon>
        <taxon>eudicotyledons</taxon>
        <taxon>Gunneridae</taxon>
        <taxon>Pentapetalae</taxon>
        <taxon>rosids</taxon>
        <taxon>fabids</taxon>
        <taxon>Malpighiales</taxon>
        <taxon>Linaceae</taxon>
        <taxon>Linum</taxon>
    </lineage>
</organism>
<dbReference type="Gene3D" id="1.10.560.10">
    <property type="entry name" value="GroEL-like equatorial domain"/>
    <property type="match status" value="1"/>
</dbReference>
<dbReference type="GO" id="GO:0016887">
    <property type="term" value="F:ATP hydrolysis activity"/>
    <property type="evidence" value="ECO:0007669"/>
    <property type="project" value="InterPro"/>
</dbReference>
<dbReference type="InterPro" id="IPR012721">
    <property type="entry name" value="Chap_CCT_theta"/>
</dbReference>
<dbReference type="Proteomes" id="UP001154282">
    <property type="component" value="Unassembled WGS sequence"/>
</dbReference>
<keyword evidence="3" id="KW-0963">Cytoplasm</keyword>
<protein>
    <recommendedName>
        <fullName evidence="7">CCT-theta</fullName>
    </recommendedName>
</protein>
<keyword evidence="4 8" id="KW-0547">Nucleotide-binding</keyword>
<keyword evidence="10" id="KW-1185">Reference proteome</keyword>
<evidence type="ECO:0000256" key="3">
    <source>
        <dbReference type="ARBA" id="ARBA00022490"/>
    </source>
</evidence>
<dbReference type="SUPFAM" id="SSF52029">
    <property type="entry name" value="GroEL apical domain-like"/>
    <property type="match status" value="1"/>
</dbReference>
<proteinExistence type="inferred from homology"/>
<evidence type="ECO:0000256" key="1">
    <source>
        <dbReference type="ARBA" id="ARBA00004496"/>
    </source>
</evidence>
<comment type="similarity">
    <text evidence="2 8">Belongs to the TCP-1 chaperonin family.</text>
</comment>
<dbReference type="Gene3D" id="3.50.7.10">
    <property type="entry name" value="GroEL"/>
    <property type="match status" value="1"/>
</dbReference>
<accession>A0AAV0HHK8</accession>
<dbReference type="SUPFAM" id="SSF54849">
    <property type="entry name" value="GroEL-intermediate domain like"/>
    <property type="match status" value="1"/>
</dbReference>
<dbReference type="PROSITE" id="PS00751">
    <property type="entry name" value="TCP1_2"/>
    <property type="match status" value="1"/>
</dbReference>
<dbReference type="InterPro" id="IPR002423">
    <property type="entry name" value="Cpn60/GroEL/TCP-1"/>
</dbReference>
<dbReference type="GO" id="GO:0005737">
    <property type="term" value="C:cytoplasm"/>
    <property type="evidence" value="ECO:0007669"/>
    <property type="project" value="UniProtKB-SubCell"/>
</dbReference>
<evidence type="ECO:0000256" key="7">
    <source>
        <dbReference type="ARBA" id="ARBA00029602"/>
    </source>
</evidence>
<name>A0AAV0HHK8_9ROSI</name>
<dbReference type="InterPro" id="IPR002194">
    <property type="entry name" value="Chaperonin_TCP-1_CS"/>
</dbReference>
<comment type="caution">
    <text evidence="9">The sequence shown here is derived from an EMBL/GenBank/DDBJ whole genome shotgun (WGS) entry which is preliminary data.</text>
</comment>
<dbReference type="GO" id="GO:0005524">
    <property type="term" value="F:ATP binding"/>
    <property type="evidence" value="ECO:0007669"/>
    <property type="project" value="UniProtKB-KW"/>
</dbReference>
<evidence type="ECO:0000256" key="6">
    <source>
        <dbReference type="ARBA" id="ARBA00023186"/>
    </source>
</evidence>
<dbReference type="InterPro" id="IPR027410">
    <property type="entry name" value="TCP-1-like_intermed_sf"/>
</dbReference>
<dbReference type="FunFam" id="3.50.7.10:FF:000008">
    <property type="entry name" value="T-complex protein 1 subunit theta"/>
    <property type="match status" value="1"/>
</dbReference>
<dbReference type="InterPro" id="IPR027409">
    <property type="entry name" value="GroEL-like_apical_dom_sf"/>
</dbReference>
<dbReference type="GO" id="GO:0051082">
    <property type="term" value="F:unfolded protein binding"/>
    <property type="evidence" value="ECO:0007669"/>
    <property type="project" value="InterPro"/>
</dbReference>
<dbReference type="Gene3D" id="3.30.260.10">
    <property type="entry name" value="TCP-1-like chaperonin intermediate domain"/>
    <property type="match status" value="1"/>
</dbReference>
<evidence type="ECO:0000313" key="9">
    <source>
        <dbReference type="EMBL" id="CAI0384008.1"/>
    </source>
</evidence>
<dbReference type="InterPro" id="IPR017998">
    <property type="entry name" value="Chaperone_TCP-1"/>
</dbReference>
<dbReference type="GO" id="GO:0140662">
    <property type="term" value="F:ATP-dependent protein folding chaperone"/>
    <property type="evidence" value="ECO:0007669"/>
    <property type="project" value="InterPro"/>
</dbReference>
<sequence length="544" mass="58476">MGFSMQPYGIQSMLKEGHKHLSGLDEAVIKNIDACKQLSTITRTSLGPNGMNKMVINHLDKLFVTNDAATIVNELEVQHPAAKILVLAGKAQQEEIGDGANLTISFAGELLQNAEELIRMGLHPSEIISGYTKAIVKAIEVLDELVEQGSETMDVRSKEQVVFRMRAAVASKQFGQEDVLCSLIADACIQVCPKNPVSFNVDSVRVAKLVGGGLNNSSIVRGLVLKGDAVGTIKRIEKAKVAVFVGGVDTAGTETKGTVLINTAEQLQNYAKTEEAKVEELIKAVADSGAKVIVSGGAVGEMALHFCERYKLMVLKISSKFELRRFCRTTGSIAMLKLSAPNPDDLGHVDSVSVEEIGGSRVTIVRNEEGGNSISTVVLRGSTESILDDLERAVDDGVNTYKAMCRDSRTVPGAAATEIELAKRVKEFSFKETGLDQYAIAKFAESFEMVPKTLAENAGLDAMQIISSLYAGHASGNAKIGIDLENGVCKDVTETKVWDLHVTKFFALKYAADAACTVLRVDQIIMAKPAGGPRRDQQPANDED</sequence>
<dbReference type="SUPFAM" id="SSF48592">
    <property type="entry name" value="GroEL equatorial domain-like"/>
    <property type="match status" value="1"/>
</dbReference>
<dbReference type="AlphaFoldDB" id="A0AAV0HHK8"/>
<dbReference type="CDD" id="cd03341">
    <property type="entry name" value="TCP1_theta"/>
    <property type="match status" value="1"/>
</dbReference>
<comment type="subcellular location">
    <subcellularLocation>
        <location evidence="1">Cytoplasm</location>
    </subcellularLocation>
</comment>
<dbReference type="InterPro" id="IPR027413">
    <property type="entry name" value="GROEL-like_equatorial_sf"/>
</dbReference>
<keyword evidence="6 8" id="KW-0143">Chaperone</keyword>
<dbReference type="PANTHER" id="PTHR11353">
    <property type="entry name" value="CHAPERONIN"/>
    <property type="match status" value="1"/>
</dbReference>
<keyword evidence="5 8" id="KW-0067">ATP-binding</keyword>
<gene>
    <name evidence="9" type="ORF">LITE_LOCUS4247</name>
</gene>
<dbReference type="PROSITE" id="PS00750">
    <property type="entry name" value="TCP1_1"/>
    <property type="match status" value="1"/>
</dbReference>
<reference evidence="9" key="1">
    <citation type="submission" date="2022-08" db="EMBL/GenBank/DDBJ databases">
        <authorList>
            <person name="Gutierrez-Valencia J."/>
        </authorList>
    </citation>
    <scope>NUCLEOTIDE SEQUENCE</scope>
</reference>
<evidence type="ECO:0000313" key="10">
    <source>
        <dbReference type="Proteomes" id="UP001154282"/>
    </source>
</evidence>
<dbReference type="PRINTS" id="PR00304">
    <property type="entry name" value="TCOMPLEXTCP1"/>
</dbReference>
<evidence type="ECO:0000256" key="5">
    <source>
        <dbReference type="ARBA" id="ARBA00022840"/>
    </source>
</evidence>
<evidence type="ECO:0000256" key="8">
    <source>
        <dbReference type="RuleBase" id="RU004187"/>
    </source>
</evidence>
<dbReference type="NCBIfam" id="TIGR02346">
    <property type="entry name" value="chap_CCT_theta"/>
    <property type="match status" value="1"/>
</dbReference>
<evidence type="ECO:0000256" key="4">
    <source>
        <dbReference type="ARBA" id="ARBA00022741"/>
    </source>
</evidence>
<dbReference type="Pfam" id="PF00118">
    <property type="entry name" value="Cpn60_TCP1"/>
    <property type="match status" value="1"/>
</dbReference>
<evidence type="ECO:0000256" key="2">
    <source>
        <dbReference type="ARBA" id="ARBA00008020"/>
    </source>
</evidence>